<dbReference type="InterPro" id="IPR003743">
    <property type="entry name" value="Zf-RING_7"/>
</dbReference>
<organism evidence="5 6">
    <name type="scientific">Deinococcus radiophilus</name>
    <dbReference type="NCBI Taxonomy" id="32062"/>
    <lineage>
        <taxon>Bacteria</taxon>
        <taxon>Thermotogati</taxon>
        <taxon>Deinococcota</taxon>
        <taxon>Deinococci</taxon>
        <taxon>Deinococcales</taxon>
        <taxon>Deinococcaceae</taxon>
        <taxon>Deinococcus</taxon>
    </lineage>
</organism>
<keyword evidence="1" id="KW-0175">Coiled coil</keyword>
<gene>
    <name evidence="5" type="ORF">EJ104_01335</name>
</gene>
<dbReference type="OrthoDB" id="9795058at2"/>
<dbReference type="Pfam" id="PF02591">
    <property type="entry name" value="Zn_ribbon_9"/>
    <property type="match status" value="1"/>
</dbReference>
<evidence type="ECO:0000256" key="1">
    <source>
        <dbReference type="SAM" id="Coils"/>
    </source>
</evidence>
<dbReference type="InterPro" id="IPR056003">
    <property type="entry name" value="CT398_CC_hairpin"/>
</dbReference>
<dbReference type="Proteomes" id="UP000277766">
    <property type="component" value="Unassembled WGS sequence"/>
</dbReference>
<evidence type="ECO:0000313" key="6">
    <source>
        <dbReference type="Proteomes" id="UP000277766"/>
    </source>
</evidence>
<evidence type="ECO:0000259" key="3">
    <source>
        <dbReference type="Pfam" id="PF02591"/>
    </source>
</evidence>
<feature type="domain" description="CT398-like coiled coil hairpin" evidence="4">
    <location>
        <begin position="30"/>
        <end position="207"/>
    </location>
</feature>
<dbReference type="GO" id="GO:0003677">
    <property type="term" value="F:DNA binding"/>
    <property type="evidence" value="ECO:0007669"/>
    <property type="project" value="UniProtKB-KW"/>
</dbReference>
<comment type="caution">
    <text evidence="5">The sequence shown here is derived from an EMBL/GenBank/DDBJ whole genome shotgun (WGS) entry which is preliminary data.</text>
</comment>
<dbReference type="PANTHER" id="PTHR39082:SF1">
    <property type="entry name" value="SCAVENGER RECEPTOR CLASS A MEMBER 3"/>
    <property type="match status" value="1"/>
</dbReference>
<dbReference type="PANTHER" id="PTHR39082">
    <property type="entry name" value="PHOSPHOLIPASE C-BETA-2-RELATED"/>
    <property type="match status" value="1"/>
</dbReference>
<dbReference type="InterPro" id="IPR052376">
    <property type="entry name" value="Oxidative_Scav/Glycosyltrans"/>
</dbReference>
<dbReference type="RefSeq" id="WP_126350947.1">
    <property type="nucleotide sequence ID" value="NZ_CP086380.1"/>
</dbReference>
<accession>A0A3S0KNP2</accession>
<sequence>MTDAPQPSASSTDATPTTGGGHPLAQLFEVQELDRQLDSLSAREAELPAELVELRREMDDLNNRLEDTEMVLERVESQTRTLDLDLKTTREQIERTRTEQEKNAFDARAQTQFGARLQQLSERAEEMEEDLAPLRERESDLLTQAKTLREQHRGLRPRLGELEDADEQRISDLRASGADMREQRTALLGSLDPRTAKEYETIRRAKGGVGIATLTSGRCSACNVSLPVNVQQRVAAAKVPPVKCPSCGRFLLSPNA</sequence>
<proteinExistence type="predicted"/>
<feature type="coiled-coil region" evidence="1">
    <location>
        <begin position="44"/>
        <end position="78"/>
    </location>
</feature>
<name>A0A3S0KNP2_9DEIO</name>
<dbReference type="Gene3D" id="1.10.287.1490">
    <property type="match status" value="1"/>
</dbReference>
<feature type="region of interest" description="Disordered" evidence="2">
    <location>
        <begin position="1"/>
        <end position="24"/>
    </location>
</feature>
<evidence type="ECO:0000256" key="2">
    <source>
        <dbReference type="SAM" id="MobiDB-lite"/>
    </source>
</evidence>
<protein>
    <submittedName>
        <fullName evidence="5">DNA-binding protein</fullName>
    </submittedName>
</protein>
<evidence type="ECO:0000259" key="4">
    <source>
        <dbReference type="Pfam" id="PF24481"/>
    </source>
</evidence>
<dbReference type="Pfam" id="PF24481">
    <property type="entry name" value="CT398_CC"/>
    <property type="match status" value="1"/>
</dbReference>
<reference evidence="5 6" key="1">
    <citation type="submission" date="2018-12" db="EMBL/GenBank/DDBJ databases">
        <title>Deinococcus radiophilus ATCC 27603 genome sequencing and assembly.</title>
        <authorList>
            <person name="Maclea K.S."/>
            <person name="Maynard C.R."/>
        </authorList>
    </citation>
    <scope>NUCLEOTIDE SEQUENCE [LARGE SCALE GENOMIC DNA]</scope>
    <source>
        <strain evidence="5 6">ATCC 27603</strain>
    </source>
</reference>
<keyword evidence="5" id="KW-0238">DNA-binding</keyword>
<feature type="domain" description="C4-type zinc ribbon" evidence="3">
    <location>
        <begin position="218"/>
        <end position="251"/>
    </location>
</feature>
<feature type="compositionally biased region" description="Low complexity" evidence="2">
    <location>
        <begin position="1"/>
        <end position="17"/>
    </location>
</feature>
<feature type="coiled-coil region" evidence="1">
    <location>
        <begin position="110"/>
        <end position="137"/>
    </location>
</feature>
<dbReference type="EMBL" id="RXPE01000001">
    <property type="protein sequence ID" value="RTR30919.1"/>
    <property type="molecule type" value="Genomic_DNA"/>
</dbReference>
<keyword evidence="6" id="KW-1185">Reference proteome</keyword>
<evidence type="ECO:0000313" key="5">
    <source>
        <dbReference type="EMBL" id="RTR30919.1"/>
    </source>
</evidence>
<dbReference type="AlphaFoldDB" id="A0A3S0KNP2"/>